<gene>
    <name evidence="3" type="ORF">DESPIG_02882</name>
</gene>
<dbReference type="Pfam" id="PF12705">
    <property type="entry name" value="PDDEXK_1"/>
    <property type="match status" value="1"/>
</dbReference>
<evidence type="ECO:0000313" key="3">
    <source>
        <dbReference type="EMBL" id="EEB32263.1"/>
    </source>
</evidence>
<accession>B6WXQ5</accession>
<keyword evidence="1" id="KW-0812">Transmembrane</keyword>
<dbReference type="Gene3D" id="3.90.320.10">
    <property type="match status" value="1"/>
</dbReference>
<feature type="transmembrane region" description="Helical" evidence="1">
    <location>
        <begin position="174"/>
        <end position="197"/>
    </location>
</feature>
<proteinExistence type="predicted"/>
<keyword evidence="1" id="KW-1133">Transmembrane helix</keyword>
<dbReference type="AlphaFoldDB" id="B6WXQ5"/>
<comment type="caution">
    <text evidence="3">The sequence shown here is derived from an EMBL/GenBank/DDBJ whole genome shotgun (WGS) entry which is preliminary data.</text>
</comment>
<keyword evidence="1" id="KW-0472">Membrane</keyword>
<evidence type="ECO:0000256" key="1">
    <source>
        <dbReference type="SAM" id="Phobius"/>
    </source>
</evidence>
<feature type="domain" description="PD-(D/E)XK endonuclease-like" evidence="2">
    <location>
        <begin position="6"/>
        <end position="252"/>
    </location>
</feature>
<dbReference type="Proteomes" id="UP000003676">
    <property type="component" value="Unassembled WGS sequence"/>
</dbReference>
<dbReference type="RefSeq" id="WP_006008886.1">
    <property type="nucleotide sequence ID" value="NZ_DS996360.1"/>
</dbReference>
<reference evidence="3 4" key="1">
    <citation type="submission" date="2008-10" db="EMBL/GenBank/DDBJ databases">
        <title>Draft genome sequence of Desulvovibrio piger (ATCC 29098).</title>
        <authorList>
            <person name="Sudarsanam P."/>
            <person name="Ley R."/>
            <person name="Guruge J."/>
            <person name="Turnbaugh P.J."/>
            <person name="Mahowald M."/>
            <person name="Liep D."/>
            <person name="Gordon J."/>
        </authorList>
    </citation>
    <scope>NUCLEOTIDE SEQUENCE [LARGE SCALE GENOMIC DNA]</scope>
    <source>
        <strain evidence="3 4">ATCC 29098</strain>
    </source>
</reference>
<dbReference type="EMBL" id="ABXU01000083">
    <property type="protein sequence ID" value="EEB32263.1"/>
    <property type="molecule type" value="Genomic_DNA"/>
</dbReference>
<dbReference type="OrthoDB" id="9766257at2"/>
<dbReference type="eggNOG" id="COG2887">
    <property type="taxonomic scope" value="Bacteria"/>
</dbReference>
<protein>
    <recommendedName>
        <fullName evidence="2">PD-(D/E)XK endonuclease-like domain-containing protein</fullName>
    </recommendedName>
</protein>
<dbReference type="HOGENOM" id="CLU_086290_0_0_7"/>
<sequence length="259" mass="29556">MEPLLLSKSRLNTYCQCPEKFRLTYIEKILVEKTPVALIEGSALHHIVENCLVYGKAIPNMAEEASKEFWSSVQLEATEYSSAEKLEAAERKILSEATRFLEMIGGLNTYQMETYFEHPLVHPATGEVDHSVILRGYADIIDAPAQDITRIIDIKTSAKSPHEEQANRALELTVYAYLMACTFGFQISIPVSFLYLVRTKELKVVWLHSERSMPDFMAAYQEISSIVKAIRHGLFWKNRGLHCGWCMYQKLCFSPQHTA</sequence>
<evidence type="ECO:0000313" key="4">
    <source>
        <dbReference type="Proteomes" id="UP000003676"/>
    </source>
</evidence>
<dbReference type="InterPro" id="IPR011604">
    <property type="entry name" value="PDDEXK-like_dom_sf"/>
</dbReference>
<evidence type="ECO:0000259" key="2">
    <source>
        <dbReference type="Pfam" id="PF12705"/>
    </source>
</evidence>
<name>B6WXQ5_9BACT</name>
<organism evidence="3 4">
    <name type="scientific">Desulfovibrio piger ATCC 29098</name>
    <dbReference type="NCBI Taxonomy" id="411464"/>
    <lineage>
        <taxon>Bacteria</taxon>
        <taxon>Pseudomonadati</taxon>
        <taxon>Thermodesulfobacteriota</taxon>
        <taxon>Desulfovibrionia</taxon>
        <taxon>Desulfovibrionales</taxon>
        <taxon>Desulfovibrionaceae</taxon>
        <taxon>Desulfovibrio</taxon>
    </lineage>
</organism>
<dbReference type="InterPro" id="IPR038726">
    <property type="entry name" value="PDDEXK_AddAB-type"/>
</dbReference>
<reference evidence="3 4" key="2">
    <citation type="submission" date="2008-10" db="EMBL/GenBank/DDBJ databases">
        <authorList>
            <person name="Fulton L."/>
            <person name="Clifton S."/>
            <person name="Fulton B."/>
            <person name="Xu J."/>
            <person name="Minx P."/>
            <person name="Pepin K.H."/>
            <person name="Johnson M."/>
            <person name="Bhonagiri V."/>
            <person name="Nash W.E."/>
            <person name="Mardis E.R."/>
            <person name="Wilson R.K."/>
        </authorList>
    </citation>
    <scope>NUCLEOTIDE SEQUENCE [LARGE SCALE GENOMIC DNA]</scope>
    <source>
        <strain evidence="3 4">ATCC 29098</strain>
    </source>
</reference>